<comment type="caution">
    <text evidence="3">The sequence shown here is derived from an EMBL/GenBank/DDBJ whole genome shotgun (WGS) entry which is preliminary data.</text>
</comment>
<organism evidence="3 4">
    <name type="scientific">Vanilla planifolia</name>
    <name type="common">Vanilla</name>
    <dbReference type="NCBI Taxonomy" id="51239"/>
    <lineage>
        <taxon>Eukaryota</taxon>
        <taxon>Viridiplantae</taxon>
        <taxon>Streptophyta</taxon>
        <taxon>Embryophyta</taxon>
        <taxon>Tracheophyta</taxon>
        <taxon>Spermatophyta</taxon>
        <taxon>Magnoliopsida</taxon>
        <taxon>Liliopsida</taxon>
        <taxon>Asparagales</taxon>
        <taxon>Orchidaceae</taxon>
        <taxon>Vanilloideae</taxon>
        <taxon>Vanilleae</taxon>
        <taxon>Vanilla</taxon>
    </lineage>
</organism>
<protein>
    <recommendedName>
        <fullName evidence="5">Outer envelope protein 61</fullName>
    </recommendedName>
</protein>
<feature type="region of interest" description="Disordered" evidence="1">
    <location>
        <begin position="370"/>
        <end position="429"/>
    </location>
</feature>
<evidence type="ECO:0000313" key="4">
    <source>
        <dbReference type="Proteomes" id="UP000636800"/>
    </source>
</evidence>
<reference evidence="3 4" key="1">
    <citation type="journal article" date="2020" name="Nat. Food">
        <title>A phased Vanilla planifolia genome enables genetic improvement of flavour and production.</title>
        <authorList>
            <person name="Hasing T."/>
            <person name="Tang H."/>
            <person name="Brym M."/>
            <person name="Khazi F."/>
            <person name="Huang T."/>
            <person name="Chambers A.H."/>
        </authorList>
    </citation>
    <scope>NUCLEOTIDE SEQUENCE [LARGE SCALE GENOMIC DNA]</scope>
    <source>
        <tissue evidence="3">Leaf</tissue>
    </source>
</reference>
<dbReference type="SUPFAM" id="SSF48452">
    <property type="entry name" value="TPR-like"/>
    <property type="match status" value="1"/>
</dbReference>
<feature type="compositionally biased region" description="Low complexity" evidence="1">
    <location>
        <begin position="407"/>
        <end position="418"/>
    </location>
</feature>
<keyword evidence="4" id="KW-1185">Reference proteome</keyword>
<name>A0A835ULQ3_VANPL</name>
<gene>
    <name evidence="3" type="ORF">HPP92_017668</name>
</gene>
<feature type="compositionally biased region" description="Basic and acidic residues" evidence="1">
    <location>
        <begin position="385"/>
        <end position="404"/>
    </location>
</feature>
<dbReference type="OrthoDB" id="75807at2759"/>
<keyword evidence="2" id="KW-0812">Transmembrane</keyword>
<sequence>MMDPELMRVAQEQLSKIPPQELAKIQQQMFSNPEFMKLASENLQNLRPEDVKRATEELKHVKTEDMAELTKKMANASPEELAYLKAHADARISYQISAAEMLKKQGNELHGQGNYQDATKKYLLAKDNLKGIPSIKSSTLQLQCSLNLMSCFLKTMQFEDCISEGTEVLKYDPKNVKAFYRRGQAFKELGKLQICNSCRDAKEKLMKDGKQSVIENIEEKEAWSIASESCSSIENPLSEPVEGDKSFRNVGMSSEGDAAINPQSFRPFMDDPETVRLFQRYVSQAGPDSLGAMGLGGMSPDVVKMATEMISSMSPEELQKMFEVANSLKGNDSGLPNMNGNKMTPELMRMASEKISKLPPEMLNKMHEFSSSLKTNGSSVPSDLGKLKCESDRHSSAPGHHEADVGSTSFLSSTSSQSHNPPASTDLQETMRNSMKDPAMRQMFTSMMKSMSPDMMANMSEQFGMKLSKEDAAKAQQAMASLSPDDLDRMMRWAEKAQRGVDTVKKTKNWLLGRPGMILGIVMLIIAVILHQLGFIGS</sequence>
<dbReference type="Proteomes" id="UP000636800">
    <property type="component" value="Unassembled WGS sequence"/>
</dbReference>
<proteinExistence type="predicted"/>
<dbReference type="Gene3D" id="1.25.40.10">
    <property type="entry name" value="Tetratricopeptide repeat domain"/>
    <property type="match status" value="1"/>
</dbReference>
<evidence type="ECO:0008006" key="5">
    <source>
        <dbReference type="Google" id="ProtNLM"/>
    </source>
</evidence>
<accession>A0A835ULQ3</accession>
<evidence type="ECO:0000256" key="1">
    <source>
        <dbReference type="SAM" id="MobiDB-lite"/>
    </source>
</evidence>
<dbReference type="InterPro" id="IPR011990">
    <property type="entry name" value="TPR-like_helical_dom_sf"/>
</dbReference>
<keyword evidence="2" id="KW-0472">Membrane</keyword>
<keyword evidence="2" id="KW-1133">Transmembrane helix</keyword>
<feature type="compositionally biased region" description="Polar residues" evidence="1">
    <location>
        <begin position="370"/>
        <end position="381"/>
    </location>
</feature>
<dbReference type="InterPro" id="IPR053319">
    <property type="entry name" value="OEP61"/>
</dbReference>
<feature type="compositionally biased region" description="Polar residues" evidence="1">
    <location>
        <begin position="419"/>
        <end position="429"/>
    </location>
</feature>
<feature type="transmembrane region" description="Helical" evidence="2">
    <location>
        <begin position="516"/>
        <end position="536"/>
    </location>
</feature>
<dbReference type="PANTHER" id="PTHR48433">
    <property type="entry name" value="OUTER ENVELOPE PROTEIN 61-LIKE"/>
    <property type="match status" value="1"/>
</dbReference>
<dbReference type="AlphaFoldDB" id="A0A835ULQ3"/>
<evidence type="ECO:0000313" key="3">
    <source>
        <dbReference type="EMBL" id="KAG0466088.1"/>
    </source>
</evidence>
<dbReference type="EMBL" id="JADCNL010000009">
    <property type="protein sequence ID" value="KAG0466088.1"/>
    <property type="molecule type" value="Genomic_DNA"/>
</dbReference>
<dbReference type="PANTHER" id="PTHR48433:SF1">
    <property type="entry name" value="OUTER ENVELOPE PROTEIN 61-LIKE"/>
    <property type="match status" value="1"/>
</dbReference>
<evidence type="ECO:0000256" key="2">
    <source>
        <dbReference type="SAM" id="Phobius"/>
    </source>
</evidence>